<proteinExistence type="predicted"/>
<feature type="non-terminal residue" evidence="2">
    <location>
        <position position="192"/>
    </location>
</feature>
<organism evidence="2 3">
    <name type="scientific">Prorocentrum cordatum</name>
    <dbReference type="NCBI Taxonomy" id="2364126"/>
    <lineage>
        <taxon>Eukaryota</taxon>
        <taxon>Sar</taxon>
        <taxon>Alveolata</taxon>
        <taxon>Dinophyceae</taxon>
        <taxon>Prorocentrales</taxon>
        <taxon>Prorocentraceae</taxon>
        <taxon>Prorocentrum</taxon>
    </lineage>
</organism>
<feature type="non-terminal residue" evidence="2">
    <location>
        <position position="1"/>
    </location>
</feature>
<feature type="compositionally biased region" description="Basic and acidic residues" evidence="1">
    <location>
        <begin position="96"/>
        <end position="108"/>
    </location>
</feature>
<name>A0ABN9S917_9DINO</name>
<dbReference type="EMBL" id="CAUYUJ010009820">
    <property type="protein sequence ID" value="CAK0827755.1"/>
    <property type="molecule type" value="Genomic_DNA"/>
</dbReference>
<comment type="caution">
    <text evidence="2">The sequence shown here is derived from an EMBL/GenBank/DDBJ whole genome shotgun (WGS) entry which is preliminary data.</text>
</comment>
<evidence type="ECO:0000313" key="2">
    <source>
        <dbReference type="EMBL" id="CAK0827755.1"/>
    </source>
</evidence>
<dbReference type="Proteomes" id="UP001189429">
    <property type="component" value="Unassembled WGS sequence"/>
</dbReference>
<reference evidence="2" key="1">
    <citation type="submission" date="2023-10" db="EMBL/GenBank/DDBJ databases">
        <authorList>
            <person name="Chen Y."/>
            <person name="Shah S."/>
            <person name="Dougan E. K."/>
            <person name="Thang M."/>
            <person name="Chan C."/>
        </authorList>
    </citation>
    <scope>NUCLEOTIDE SEQUENCE [LARGE SCALE GENOMIC DNA]</scope>
</reference>
<sequence length="192" mass="21227">SPQGCVILRRRRRRTFLLAERAVLAVDGYFVDPRDSGEESDYFTPFTFMYPSGVSKLRVPWQGVPQRVSERPHPIDESPTGAACGGSAPTLRRRAKEGVGEGCQEREGAQGMRGSTFTHEDQGRALAARHRGLVLPMQCADVAVPQSRVVTLRRLSRSLCPRCKHTACAHILILLVLALATSTQHMACFQEK</sequence>
<evidence type="ECO:0000313" key="3">
    <source>
        <dbReference type="Proteomes" id="UP001189429"/>
    </source>
</evidence>
<protein>
    <submittedName>
        <fullName evidence="2">Uncharacterized protein</fullName>
    </submittedName>
</protein>
<keyword evidence="3" id="KW-1185">Reference proteome</keyword>
<gene>
    <name evidence="2" type="ORF">PCOR1329_LOCUS27211</name>
</gene>
<accession>A0ABN9S917</accession>
<feature type="region of interest" description="Disordered" evidence="1">
    <location>
        <begin position="67"/>
        <end position="116"/>
    </location>
</feature>
<evidence type="ECO:0000256" key="1">
    <source>
        <dbReference type="SAM" id="MobiDB-lite"/>
    </source>
</evidence>